<protein>
    <submittedName>
        <fullName evidence="1">Uncharacterized protein</fullName>
    </submittedName>
</protein>
<evidence type="ECO:0000313" key="1">
    <source>
        <dbReference type="EMBL" id="KAI5677870.1"/>
    </source>
</evidence>
<dbReference type="EMBL" id="CM044702">
    <property type="protein sequence ID" value="KAI5677870.1"/>
    <property type="molecule type" value="Genomic_DNA"/>
</dbReference>
<proteinExistence type="predicted"/>
<reference evidence="2" key="1">
    <citation type="journal article" date="2023" name="Nat. Plants">
        <title>Single-cell RNA sequencing provides a high-resolution roadmap for understanding the multicellular compartmentation of specialized metabolism.</title>
        <authorList>
            <person name="Sun S."/>
            <person name="Shen X."/>
            <person name="Li Y."/>
            <person name="Li Y."/>
            <person name="Wang S."/>
            <person name="Li R."/>
            <person name="Zhang H."/>
            <person name="Shen G."/>
            <person name="Guo B."/>
            <person name="Wei J."/>
            <person name="Xu J."/>
            <person name="St-Pierre B."/>
            <person name="Chen S."/>
            <person name="Sun C."/>
        </authorList>
    </citation>
    <scope>NUCLEOTIDE SEQUENCE [LARGE SCALE GENOMIC DNA]</scope>
</reference>
<accession>A0ACC0BYX4</accession>
<dbReference type="Proteomes" id="UP001060085">
    <property type="component" value="Linkage Group LG02"/>
</dbReference>
<keyword evidence="2" id="KW-1185">Reference proteome</keyword>
<evidence type="ECO:0000313" key="2">
    <source>
        <dbReference type="Proteomes" id="UP001060085"/>
    </source>
</evidence>
<organism evidence="1 2">
    <name type="scientific">Catharanthus roseus</name>
    <name type="common">Madagascar periwinkle</name>
    <name type="synonym">Vinca rosea</name>
    <dbReference type="NCBI Taxonomy" id="4058"/>
    <lineage>
        <taxon>Eukaryota</taxon>
        <taxon>Viridiplantae</taxon>
        <taxon>Streptophyta</taxon>
        <taxon>Embryophyta</taxon>
        <taxon>Tracheophyta</taxon>
        <taxon>Spermatophyta</taxon>
        <taxon>Magnoliopsida</taxon>
        <taxon>eudicotyledons</taxon>
        <taxon>Gunneridae</taxon>
        <taxon>Pentapetalae</taxon>
        <taxon>asterids</taxon>
        <taxon>lamiids</taxon>
        <taxon>Gentianales</taxon>
        <taxon>Apocynaceae</taxon>
        <taxon>Rauvolfioideae</taxon>
        <taxon>Vinceae</taxon>
        <taxon>Catharanthinae</taxon>
        <taxon>Catharanthus</taxon>
    </lineage>
</organism>
<gene>
    <name evidence="1" type="ORF">M9H77_08820</name>
</gene>
<comment type="caution">
    <text evidence="1">The sequence shown here is derived from an EMBL/GenBank/DDBJ whole genome shotgun (WGS) entry which is preliminary data.</text>
</comment>
<name>A0ACC0BYX4_CATRO</name>
<sequence length="460" mass="53128">MGKTKPSESRQMISEKVVEEDVSKGLENVNREHDHSAINVYFPNGRCEINCLNVQGKIVFVDEKDVESMLGIKSGTMDIIEALVKGNIDSALERELGLEIEHPIIALPKVRKRLIVMDSYGKEFIMKYVLFIVGQFLSPLMKYSVRRSMLKLLSNIERRELNWSKFFLVSVVISVRKQNKENKASFIGCVYILGMLYMGHFYPVREKMLPKMSRNLTRVLNWDKNSVLSWGIHKRLNLSDQNMKQLRGGLEGVREEVACMGRSVEAANRSVMEVVMNVMIMLKKGQEDQLRNIREDIRKEEGRIQINSYIRCENKDRFGSGNSTKWNEEDEQFGDVNDELGVEEKDTPNEENVGINNEYNDMKIDNDGFSDENDKLSEGEIVRFSKGFLLVPSTSSEQGDAVHPFRWGSHITDIVSRIKRHIIPIFKSWWIGRGGEVYITRSNESWTKKITQAVHRFIRY</sequence>